<keyword evidence="9" id="KW-1185">Reference proteome</keyword>
<accession>A0A2K1QXF4</accession>
<feature type="transmembrane region" description="Helical" evidence="6">
    <location>
        <begin position="47"/>
        <end position="68"/>
    </location>
</feature>
<dbReference type="InterPro" id="IPR020846">
    <property type="entry name" value="MFS_dom"/>
</dbReference>
<comment type="subcellular location">
    <subcellularLocation>
        <location evidence="1">Membrane</location>
        <topology evidence="1">Multi-pass membrane protein</topology>
    </subcellularLocation>
</comment>
<comment type="caution">
    <text evidence="8">The sequence shown here is derived from an EMBL/GenBank/DDBJ whole genome shotgun (WGS) entry which is preliminary data.</text>
</comment>
<protein>
    <recommendedName>
        <fullName evidence="7">Major facilitator superfamily (MFS) profile domain-containing protein</fullName>
    </recommendedName>
</protein>
<feature type="transmembrane region" description="Helical" evidence="6">
    <location>
        <begin position="181"/>
        <end position="202"/>
    </location>
</feature>
<dbReference type="InterPro" id="IPR036259">
    <property type="entry name" value="MFS_trans_sf"/>
</dbReference>
<evidence type="ECO:0000256" key="2">
    <source>
        <dbReference type="ARBA" id="ARBA00022692"/>
    </source>
</evidence>
<feature type="transmembrane region" description="Helical" evidence="6">
    <location>
        <begin position="349"/>
        <end position="370"/>
    </location>
</feature>
<dbReference type="AlphaFoldDB" id="A0A2K1QXF4"/>
<dbReference type="FunCoup" id="A0A2K1QXF4">
    <property type="interactions" value="36"/>
</dbReference>
<dbReference type="InParanoid" id="A0A2K1QXF4"/>
<feature type="transmembrane region" description="Helical" evidence="6">
    <location>
        <begin position="488"/>
        <end position="507"/>
    </location>
</feature>
<dbReference type="PANTHER" id="PTHR42718:SF11">
    <property type="entry name" value="MAJOR FACILITATOR SUPERFAMILY (MFS) PROFILE DOMAIN-CONTAINING PROTEIN"/>
    <property type="match status" value="1"/>
</dbReference>
<dbReference type="GO" id="GO:0016020">
    <property type="term" value="C:membrane"/>
    <property type="evidence" value="ECO:0007669"/>
    <property type="project" value="UniProtKB-SubCell"/>
</dbReference>
<feature type="transmembrane region" description="Helical" evidence="6">
    <location>
        <begin position="445"/>
        <end position="468"/>
    </location>
</feature>
<evidence type="ECO:0000256" key="4">
    <source>
        <dbReference type="ARBA" id="ARBA00023136"/>
    </source>
</evidence>
<evidence type="ECO:0000256" key="5">
    <source>
        <dbReference type="SAM" id="MobiDB-lite"/>
    </source>
</evidence>
<sequence length="534" mass="58112">MASTTLSETTSGETPHASEEAFNNHDVYDQNKIEQLGRERPAVFSNLFIEVSFVFAVVGSMMVSEYTISGFNIALPSIAISLDIPDSARTWPAAVPNLTTAVLLLPFARLTERYGGRNIFLFGHVWMMIWSIVCGFSRNYTMLIVCRAMQGLGSSAFLPSSLAIMARIYRPGPRKNIVFSMFGAFACIGFYFGIVFGGLAAQELGWRWYFWIGAIFSLVVLVCGLLAIPGDLKDKDLSVRMDWLGVATIVPGLALVFFALTDGGHAPNGWATPYVYVTFVIGVVLIGLAFYVEGWVATQPLLPAEIFRPKYMRRLSLALFFCYGTFGLFLFYASFYIENVLGVPPLLTAAWFIPLAVGGMILALVGGFVLHILSGRVLLMISGLGSLASVLLFALIPDNGKSNTFLYWAFIFPAMIFGTIGVDIAFNVTNVFITTSLPAKHQAVGGALINSLLYLGIGLWLGVGELAVGATVRSKGSDNVSQRSQYQIGFWTGVGLSAAALCVFTTIKLESAKADLTADEKERMRENERSAQDA</sequence>
<keyword evidence="4 6" id="KW-0472">Membrane</keyword>
<feature type="transmembrane region" description="Helical" evidence="6">
    <location>
        <begin position="317"/>
        <end position="337"/>
    </location>
</feature>
<evidence type="ECO:0000256" key="1">
    <source>
        <dbReference type="ARBA" id="ARBA00004141"/>
    </source>
</evidence>
<dbReference type="PANTHER" id="PTHR42718">
    <property type="entry name" value="MAJOR FACILITATOR SUPERFAMILY MULTIDRUG TRANSPORTER MFSC"/>
    <property type="match status" value="1"/>
</dbReference>
<dbReference type="Pfam" id="PF07690">
    <property type="entry name" value="MFS_1"/>
    <property type="match status" value="1"/>
</dbReference>
<evidence type="ECO:0000256" key="3">
    <source>
        <dbReference type="ARBA" id="ARBA00022989"/>
    </source>
</evidence>
<dbReference type="Proteomes" id="UP000243797">
    <property type="component" value="Unassembled WGS sequence"/>
</dbReference>
<reference evidence="8 9" key="1">
    <citation type="submission" date="2017-06" db="EMBL/GenBank/DDBJ databases">
        <title>Draft genome sequence of a variant of Elsinoe murrayae.</title>
        <authorList>
            <person name="Cheng Q."/>
        </authorList>
    </citation>
    <scope>NUCLEOTIDE SEQUENCE [LARGE SCALE GENOMIC DNA]</scope>
    <source>
        <strain evidence="8 9">CQ-2017a</strain>
    </source>
</reference>
<keyword evidence="3 6" id="KW-1133">Transmembrane helix</keyword>
<organism evidence="8 9">
    <name type="scientific">Sphaceloma murrayae</name>
    <dbReference type="NCBI Taxonomy" id="2082308"/>
    <lineage>
        <taxon>Eukaryota</taxon>
        <taxon>Fungi</taxon>
        <taxon>Dikarya</taxon>
        <taxon>Ascomycota</taxon>
        <taxon>Pezizomycotina</taxon>
        <taxon>Dothideomycetes</taxon>
        <taxon>Dothideomycetidae</taxon>
        <taxon>Myriangiales</taxon>
        <taxon>Elsinoaceae</taxon>
        <taxon>Sphaceloma</taxon>
    </lineage>
</organism>
<dbReference type="OrthoDB" id="2130629at2759"/>
<evidence type="ECO:0000259" key="7">
    <source>
        <dbReference type="PROSITE" id="PS50850"/>
    </source>
</evidence>
<dbReference type="GO" id="GO:0022857">
    <property type="term" value="F:transmembrane transporter activity"/>
    <property type="evidence" value="ECO:0007669"/>
    <property type="project" value="InterPro"/>
</dbReference>
<dbReference type="Gene3D" id="1.20.1250.20">
    <property type="entry name" value="MFS general substrate transporter like domains"/>
    <property type="match status" value="2"/>
</dbReference>
<evidence type="ECO:0000313" key="9">
    <source>
        <dbReference type="Proteomes" id="UP000243797"/>
    </source>
</evidence>
<feature type="transmembrane region" description="Helical" evidence="6">
    <location>
        <begin position="208"/>
        <end position="229"/>
    </location>
</feature>
<name>A0A2K1QXF4_9PEZI</name>
<keyword evidence="2 6" id="KW-0812">Transmembrane</keyword>
<feature type="transmembrane region" description="Helical" evidence="6">
    <location>
        <begin position="377"/>
        <end position="396"/>
    </location>
</feature>
<gene>
    <name evidence="8" type="ORF">CAC42_7703</name>
</gene>
<feature type="transmembrane region" description="Helical" evidence="6">
    <location>
        <begin position="241"/>
        <end position="261"/>
    </location>
</feature>
<dbReference type="EMBL" id="NKHZ01000029">
    <property type="protein sequence ID" value="PNS19736.1"/>
    <property type="molecule type" value="Genomic_DNA"/>
</dbReference>
<evidence type="ECO:0000256" key="6">
    <source>
        <dbReference type="SAM" id="Phobius"/>
    </source>
</evidence>
<feature type="compositionally biased region" description="Low complexity" evidence="5">
    <location>
        <begin position="1"/>
        <end position="14"/>
    </location>
</feature>
<dbReference type="PROSITE" id="PS50850">
    <property type="entry name" value="MFS"/>
    <property type="match status" value="1"/>
</dbReference>
<feature type="transmembrane region" description="Helical" evidence="6">
    <location>
        <begin position="408"/>
        <end position="433"/>
    </location>
</feature>
<evidence type="ECO:0000313" key="8">
    <source>
        <dbReference type="EMBL" id="PNS19736.1"/>
    </source>
</evidence>
<feature type="region of interest" description="Disordered" evidence="5">
    <location>
        <begin position="1"/>
        <end position="24"/>
    </location>
</feature>
<dbReference type="SUPFAM" id="SSF103473">
    <property type="entry name" value="MFS general substrate transporter"/>
    <property type="match status" value="1"/>
</dbReference>
<dbReference type="InterPro" id="IPR011701">
    <property type="entry name" value="MFS"/>
</dbReference>
<feature type="transmembrane region" description="Helical" evidence="6">
    <location>
        <begin position="273"/>
        <end position="296"/>
    </location>
</feature>
<feature type="transmembrane region" description="Helical" evidence="6">
    <location>
        <begin position="119"/>
        <end position="140"/>
    </location>
</feature>
<proteinExistence type="predicted"/>
<feature type="domain" description="Major facilitator superfamily (MFS) profile" evidence="7">
    <location>
        <begin position="53"/>
        <end position="512"/>
    </location>
</feature>